<sequence>KRVEHLQKLAAVKINKEDIEVIVREMELPKSKAETCLRQAGGDLVQALLDLTNN</sequence>
<dbReference type="InterPro" id="IPR044034">
    <property type="entry name" value="NAC-like_UBA"/>
</dbReference>
<feature type="domain" description="Nascent polypeptide-associated complex subunit alpha-like UBA" evidence="1">
    <location>
        <begin position="12"/>
        <end position="51"/>
    </location>
</feature>
<gene>
    <name evidence="2" type="ORF">BIW11_00555</name>
</gene>
<comment type="caution">
    <text evidence="2">The sequence shown here is derived from an EMBL/GenBank/DDBJ whole genome shotgun (WGS) entry which is preliminary data.</text>
</comment>
<protein>
    <submittedName>
        <fullName evidence="2">Huntingtin-interacting protein K-like</fullName>
    </submittedName>
</protein>
<dbReference type="InParanoid" id="A0A1V9XT79"/>
<evidence type="ECO:0000259" key="1">
    <source>
        <dbReference type="Pfam" id="PF19026"/>
    </source>
</evidence>
<dbReference type="InterPro" id="IPR052617">
    <property type="entry name" value="Huntingtin-int_K"/>
</dbReference>
<feature type="non-terminal residue" evidence="2">
    <location>
        <position position="1"/>
    </location>
</feature>
<dbReference type="OrthoDB" id="2083at2759"/>
<reference evidence="2 3" key="1">
    <citation type="journal article" date="2017" name="Gigascience">
        <title>Draft genome of the honey bee ectoparasitic mite, Tropilaelaps mercedesae, is shaped by the parasitic life history.</title>
        <authorList>
            <person name="Dong X."/>
            <person name="Armstrong S.D."/>
            <person name="Xia D."/>
            <person name="Makepeace B.L."/>
            <person name="Darby A.C."/>
            <person name="Kadowaki T."/>
        </authorList>
    </citation>
    <scope>NUCLEOTIDE SEQUENCE [LARGE SCALE GENOMIC DNA]</scope>
    <source>
        <strain evidence="2">Wuxi-XJTLU</strain>
    </source>
</reference>
<dbReference type="PANTHER" id="PTHR31184">
    <property type="entry name" value="HUNTINGTIN-INTERACTING PROTEIN K FAMILY MEMBER"/>
    <property type="match status" value="1"/>
</dbReference>
<dbReference type="GO" id="GO:0050821">
    <property type="term" value="P:protein stabilization"/>
    <property type="evidence" value="ECO:0007669"/>
    <property type="project" value="TreeGrafter"/>
</dbReference>
<evidence type="ECO:0000313" key="3">
    <source>
        <dbReference type="Proteomes" id="UP000192247"/>
    </source>
</evidence>
<dbReference type="EMBL" id="MNPL01004576">
    <property type="protein sequence ID" value="OQR76651.1"/>
    <property type="molecule type" value="Genomic_DNA"/>
</dbReference>
<organism evidence="2 3">
    <name type="scientific">Tropilaelaps mercedesae</name>
    <dbReference type="NCBI Taxonomy" id="418985"/>
    <lineage>
        <taxon>Eukaryota</taxon>
        <taxon>Metazoa</taxon>
        <taxon>Ecdysozoa</taxon>
        <taxon>Arthropoda</taxon>
        <taxon>Chelicerata</taxon>
        <taxon>Arachnida</taxon>
        <taxon>Acari</taxon>
        <taxon>Parasitiformes</taxon>
        <taxon>Mesostigmata</taxon>
        <taxon>Gamasina</taxon>
        <taxon>Dermanyssoidea</taxon>
        <taxon>Laelapidae</taxon>
        <taxon>Tropilaelaps</taxon>
    </lineage>
</organism>
<accession>A0A1V9XT79</accession>
<dbReference type="Pfam" id="PF19026">
    <property type="entry name" value="UBA_HYPK"/>
    <property type="match status" value="1"/>
</dbReference>
<keyword evidence="3" id="KW-1185">Reference proteome</keyword>
<proteinExistence type="predicted"/>
<name>A0A1V9XT79_9ACAR</name>
<dbReference type="CDD" id="cd14361">
    <property type="entry name" value="UBA_HYPK"/>
    <property type="match status" value="1"/>
</dbReference>
<dbReference type="Gene3D" id="1.10.8.10">
    <property type="entry name" value="DNA helicase RuvA subunit, C-terminal domain"/>
    <property type="match status" value="1"/>
</dbReference>
<dbReference type="InterPro" id="IPR038922">
    <property type="entry name" value="HYPK_UBA"/>
</dbReference>
<dbReference type="GO" id="GO:0043066">
    <property type="term" value="P:negative regulation of apoptotic process"/>
    <property type="evidence" value="ECO:0007669"/>
    <property type="project" value="TreeGrafter"/>
</dbReference>
<dbReference type="AlphaFoldDB" id="A0A1V9XT79"/>
<evidence type="ECO:0000313" key="2">
    <source>
        <dbReference type="EMBL" id="OQR76651.1"/>
    </source>
</evidence>
<dbReference type="Proteomes" id="UP000192247">
    <property type="component" value="Unassembled WGS sequence"/>
</dbReference>
<dbReference type="PANTHER" id="PTHR31184:SF2">
    <property type="entry name" value="HUNTINGTIN-INTERACTING PROTEIN K"/>
    <property type="match status" value="1"/>
</dbReference>